<evidence type="ECO:0000313" key="12">
    <source>
        <dbReference type="Proteomes" id="UP000290244"/>
    </source>
</evidence>
<dbReference type="RefSeq" id="WP_130603509.1">
    <property type="nucleotide sequence ID" value="NZ_CP034759.1"/>
</dbReference>
<dbReference type="KEGG" id="lsd:EMK97_14860"/>
<keyword evidence="9" id="KW-0812">Transmembrane</keyword>
<evidence type="ECO:0000313" key="11">
    <source>
        <dbReference type="EMBL" id="QBG36909.1"/>
    </source>
</evidence>
<sequence length="438" mass="49713">MSDARKGIIQRISSKLSHEQWLILALTSLVIIILSLSGALLYTLNWSKLAIATSVFFLCYPLIWCAWRSYHFWRDTIMQLTTYTQILGEGETNLRFKPQHQDNLLAELQREIAQLASSHSAKQNQAQTMESLLSHILDSWPIPVCLFDENNLLRYRNSAMKEHMQQPMLLGTSATDLGFQLTNDKLSHTHFAHQWQCQSISYLFQGKRCHIFSALNISKPLNQQQSTTQANLIRVLAHELRNSLTPMASMADTLLSTQNYNQQQIELVLNRIQQRSNRLLSFIEQYSQLSQLPTPKCTWFNFSDLIEEAKAMTLDKCQVNIQGNNQCYGDNQQLAQIFINLFKNAQEACTQDTCIIDVSIYYQNNEQVIEVTDNGPGFANLDNALTPFYTTKSQGSGIGLSLCAEITRNHGGELSLVNLADSGARITMTWPIDSHAKP</sequence>
<keyword evidence="9" id="KW-0472">Membrane</keyword>
<evidence type="ECO:0000256" key="8">
    <source>
        <dbReference type="ARBA" id="ARBA00023012"/>
    </source>
</evidence>
<dbReference type="SUPFAM" id="SSF55874">
    <property type="entry name" value="ATPase domain of HSP90 chaperone/DNA topoisomerase II/histidine kinase"/>
    <property type="match status" value="1"/>
</dbReference>
<accession>A0A4P6P9D9</accession>
<dbReference type="Gene3D" id="3.30.565.10">
    <property type="entry name" value="Histidine kinase-like ATPase, C-terminal domain"/>
    <property type="match status" value="1"/>
</dbReference>
<feature type="transmembrane region" description="Helical" evidence="9">
    <location>
        <begin position="21"/>
        <end position="43"/>
    </location>
</feature>
<organism evidence="11 12">
    <name type="scientific">Litorilituus sediminis</name>
    <dbReference type="NCBI Taxonomy" id="718192"/>
    <lineage>
        <taxon>Bacteria</taxon>
        <taxon>Pseudomonadati</taxon>
        <taxon>Pseudomonadota</taxon>
        <taxon>Gammaproteobacteria</taxon>
        <taxon>Alteromonadales</taxon>
        <taxon>Colwelliaceae</taxon>
        <taxon>Litorilituus</taxon>
    </lineage>
</organism>
<comment type="catalytic activity">
    <reaction evidence="1">
        <text>ATP + protein L-histidine = ADP + protein N-phospho-L-histidine.</text>
        <dbReference type="EC" id="2.7.13.3"/>
    </reaction>
</comment>
<dbReference type="Pfam" id="PF00512">
    <property type="entry name" value="HisKA"/>
    <property type="match status" value="1"/>
</dbReference>
<dbReference type="InterPro" id="IPR005467">
    <property type="entry name" value="His_kinase_dom"/>
</dbReference>
<keyword evidence="4" id="KW-0808">Transferase</keyword>
<evidence type="ECO:0000256" key="7">
    <source>
        <dbReference type="ARBA" id="ARBA00022840"/>
    </source>
</evidence>
<keyword evidence="9" id="KW-1133">Transmembrane helix</keyword>
<gene>
    <name evidence="11" type="ORF">EMK97_14860</name>
</gene>
<dbReference type="PANTHER" id="PTHR43065:SF46">
    <property type="entry name" value="C4-DICARBOXYLATE TRANSPORT SENSOR PROTEIN DCTB"/>
    <property type="match status" value="1"/>
</dbReference>
<evidence type="ECO:0000256" key="9">
    <source>
        <dbReference type="SAM" id="Phobius"/>
    </source>
</evidence>
<evidence type="ECO:0000256" key="1">
    <source>
        <dbReference type="ARBA" id="ARBA00000085"/>
    </source>
</evidence>
<dbReference type="EMBL" id="CP034759">
    <property type="protein sequence ID" value="QBG36909.1"/>
    <property type="molecule type" value="Genomic_DNA"/>
</dbReference>
<evidence type="ECO:0000256" key="5">
    <source>
        <dbReference type="ARBA" id="ARBA00022741"/>
    </source>
</evidence>
<proteinExistence type="predicted"/>
<keyword evidence="5" id="KW-0547">Nucleotide-binding</keyword>
<dbReference type="SMART" id="SM00388">
    <property type="entry name" value="HisKA"/>
    <property type="match status" value="1"/>
</dbReference>
<dbReference type="PRINTS" id="PR00344">
    <property type="entry name" value="BCTRLSENSOR"/>
</dbReference>
<dbReference type="GO" id="GO:0000155">
    <property type="term" value="F:phosphorelay sensor kinase activity"/>
    <property type="evidence" value="ECO:0007669"/>
    <property type="project" value="InterPro"/>
</dbReference>
<dbReference type="CDD" id="cd00082">
    <property type="entry name" value="HisKA"/>
    <property type="match status" value="1"/>
</dbReference>
<feature type="transmembrane region" description="Helical" evidence="9">
    <location>
        <begin position="49"/>
        <end position="67"/>
    </location>
</feature>
<protein>
    <recommendedName>
        <fullName evidence="2">histidine kinase</fullName>
        <ecNumber evidence="2">2.7.13.3</ecNumber>
    </recommendedName>
</protein>
<evidence type="ECO:0000256" key="2">
    <source>
        <dbReference type="ARBA" id="ARBA00012438"/>
    </source>
</evidence>
<dbReference type="InterPro" id="IPR036890">
    <property type="entry name" value="HATPase_C_sf"/>
</dbReference>
<keyword evidence="7" id="KW-0067">ATP-binding</keyword>
<dbReference type="SUPFAM" id="SSF47384">
    <property type="entry name" value="Homodimeric domain of signal transducing histidine kinase"/>
    <property type="match status" value="1"/>
</dbReference>
<dbReference type="InterPro" id="IPR036097">
    <property type="entry name" value="HisK_dim/P_sf"/>
</dbReference>
<dbReference type="Proteomes" id="UP000290244">
    <property type="component" value="Chromosome"/>
</dbReference>
<keyword evidence="6 11" id="KW-0418">Kinase</keyword>
<dbReference type="Pfam" id="PF02518">
    <property type="entry name" value="HATPase_c"/>
    <property type="match status" value="1"/>
</dbReference>
<reference evidence="11 12" key="1">
    <citation type="submission" date="2018-12" db="EMBL/GenBank/DDBJ databases">
        <title>Complete genome of Litorilituus sediminis.</title>
        <authorList>
            <person name="Liu A."/>
            <person name="Rong J."/>
        </authorList>
    </citation>
    <scope>NUCLEOTIDE SEQUENCE [LARGE SCALE GENOMIC DNA]</scope>
    <source>
        <strain evidence="11 12">JCM 17549</strain>
    </source>
</reference>
<evidence type="ECO:0000256" key="4">
    <source>
        <dbReference type="ARBA" id="ARBA00022679"/>
    </source>
</evidence>
<dbReference type="PANTHER" id="PTHR43065">
    <property type="entry name" value="SENSOR HISTIDINE KINASE"/>
    <property type="match status" value="1"/>
</dbReference>
<dbReference type="InterPro" id="IPR004358">
    <property type="entry name" value="Sig_transdc_His_kin-like_C"/>
</dbReference>
<dbReference type="GO" id="GO:0005524">
    <property type="term" value="F:ATP binding"/>
    <property type="evidence" value="ECO:0007669"/>
    <property type="project" value="UniProtKB-KW"/>
</dbReference>
<evidence type="ECO:0000259" key="10">
    <source>
        <dbReference type="PROSITE" id="PS50109"/>
    </source>
</evidence>
<feature type="domain" description="Histidine kinase" evidence="10">
    <location>
        <begin position="235"/>
        <end position="434"/>
    </location>
</feature>
<evidence type="ECO:0000256" key="3">
    <source>
        <dbReference type="ARBA" id="ARBA00022553"/>
    </source>
</evidence>
<dbReference type="InterPro" id="IPR003661">
    <property type="entry name" value="HisK_dim/P_dom"/>
</dbReference>
<dbReference type="PROSITE" id="PS50109">
    <property type="entry name" value="HIS_KIN"/>
    <property type="match status" value="1"/>
</dbReference>
<dbReference type="Gene3D" id="1.10.287.130">
    <property type="match status" value="1"/>
</dbReference>
<dbReference type="SMART" id="SM00387">
    <property type="entry name" value="HATPase_c"/>
    <property type="match status" value="1"/>
</dbReference>
<dbReference type="InterPro" id="IPR003594">
    <property type="entry name" value="HATPase_dom"/>
</dbReference>
<dbReference type="EC" id="2.7.13.3" evidence="2"/>
<keyword evidence="8" id="KW-0902">Two-component regulatory system</keyword>
<keyword evidence="3" id="KW-0597">Phosphoprotein</keyword>
<evidence type="ECO:0000256" key="6">
    <source>
        <dbReference type="ARBA" id="ARBA00022777"/>
    </source>
</evidence>
<name>A0A4P6P9D9_9GAMM</name>
<dbReference type="OrthoDB" id="1931120at2"/>
<keyword evidence="12" id="KW-1185">Reference proteome</keyword>
<dbReference type="AlphaFoldDB" id="A0A4P6P9D9"/>